<keyword evidence="1" id="KW-0472">Membrane</keyword>
<sequence>MPVPASASILAPHQQPLWRGQLLVVGCVLVLSLVGIYSRPAGYLASFWPANAVLLGLLVRYPRWGRRPSTWVLAYLAYVLADVVTGASPLWSLGFALANEVGVFGGWWFLVRRPRAVLELRQSRAILDILIGCGLAGGVSTLLGGPLGHYFFGLSWAQAYISWMVTEFAAFILLIPVFLAAPRPYAWRWRLWLPGKAMDAYHVLPILSLVLSETIALTVGGPGSLGFSVPAMVWCAMAYGVRPTVLLNLVVCLWKTVSISLGAFGFGLGHVAEITSLRLGIALLSLAPLTVACTYALRQQALQQLRQWVDHDMLTGAWSRRTLLERGTKLLARMRDEGQPMAVLMLDLDHFKSINDQYGHANGDRVLQQFVQLAQRLLRPEDMLGRMGGEEFAVLLPRTGAEQARQVARRLCTQLVRQPMELELGACIRVSCSIGVAAITAWDSANALEKHLGWADQALYQAKAAGRDQVQVYVGDA</sequence>
<feature type="transmembrane region" description="Helical" evidence="1">
    <location>
        <begin position="123"/>
        <end position="148"/>
    </location>
</feature>
<dbReference type="EMBL" id="JBHSEW010000003">
    <property type="protein sequence ID" value="MFC4621490.1"/>
    <property type="molecule type" value="Genomic_DNA"/>
</dbReference>
<name>A0ABV9GXP1_9BURK</name>
<dbReference type="PROSITE" id="PS50887">
    <property type="entry name" value="GGDEF"/>
    <property type="match status" value="1"/>
</dbReference>
<keyword evidence="4" id="KW-1185">Reference proteome</keyword>
<feature type="domain" description="GGDEF" evidence="2">
    <location>
        <begin position="339"/>
        <end position="475"/>
    </location>
</feature>
<keyword evidence="1" id="KW-1133">Transmembrane helix</keyword>
<feature type="transmembrane region" description="Helical" evidence="1">
    <location>
        <begin position="93"/>
        <end position="111"/>
    </location>
</feature>
<feature type="transmembrane region" description="Helical" evidence="1">
    <location>
        <begin position="20"/>
        <end position="37"/>
    </location>
</feature>
<dbReference type="RefSeq" id="WP_377724397.1">
    <property type="nucleotide sequence ID" value="NZ_JBHSEW010000003.1"/>
</dbReference>
<gene>
    <name evidence="3" type="ORF">ACFO3A_04620</name>
</gene>
<evidence type="ECO:0000313" key="4">
    <source>
        <dbReference type="Proteomes" id="UP001595967"/>
    </source>
</evidence>
<dbReference type="Gene3D" id="3.30.70.270">
    <property type="match status" value="1"/>
</dbReference>
<accession>A0ABV9GXP1</accession>
<evidence type="ECO:0000256" key="1">
    <source>
        <dbReference type="SAM" id="Phobius"/>
    </source>
</evidence>
<feature type="transmembrane region" description="Helical" evidence="1">
    <location>
        <begin position="160"/>
        <end position="179"/>
    </location>
</feature>
<dbReference type="NCBIfam" id="TIGR00254">
    <property type="entry name" value="GGDEF"/>
    <property type="match status" value="1"/>
</dbReference>
<keyword evidence="3" id="KW-0548">Nucleotidyltransferase</keyword>
<evidence type="ECO:0000259" key="2">
    <source>
        <dbReference type="PROSITE" id="PS50887"/>
    </source>
</evidence>
<organism evidence="3 4">
    <name type="scientific">Comamonas nitrativorans</name>
    <dbReference type="NCBI Taxonomy" id="108437"/>
    <lineage>
        <taxon>Bacteria</taxon>
        <taxon>Pseudomonadati</taxon>
        <taxon>Pseudomonadota</taxon>
        <taxon>Betaproteobacteria</taxon>
        <taxon>Burkholderiales</taxon>
        <taxon>Comamonadaceae</taxon>
        <taxon>Comamonas</taxon>
    </lineage>
</organism>
<dbReference type="InterPro" id="IPR000160">
    <property type="entry name" value="GGDEF_dom"/>
</dbReference>
<feature type="transmembrane region" description="Helical" evidence="1">
    <location>
        <begin position="279"/>
        <end position="297"/>
    </location>
</feature>
<dbReference type="PANTHER" id="PTHR46663">
    <property type="entry name" value="DIGUANYLATE CYCLASE DGCT-RELATED"/>
    <property type="match status" value="1"/>
</dbReference>
<feature type="transmembrane region" description="Helical" evidence="1">
    <location>
        <begin position="43"/>
        <end position="59"/>
    </location>
</feature>
<dbReference type="EC" id="2.7.7.65" evidence="3"/>
<proteinExistence type="predicted"/>
<dbReference type="InterPro" id="IPR029787">
    <property type="entry name" value="Nucleotide_cyclase"/>
</dbReference>
<evidence type="ECO:0000313" key="3">
    <source>
        <dbReference type="EMBL" id="MFC4621490.1"/>
    </source>
</evidence>
<keyword evidence="1" id="KW-0812">Transmembrane</keyword>
<feature type="transmembrane region" description="Helical" evidence="1">
    <location>
        <begin position="200"/>
        <end position="219"/>
    </location>
</feature>
<dbReference type="SUPFAM" id="SSF55073">
    <property type="entry name" value="Nucleotide cyclase"/>
    <property type="match status" value="1"/>
</dbReference>
<dbReference type="InterPro" id="IPR043128">
    <property type="entry name" value="Rev_trsase/Diguanyl_cyclase"/>
</dbReference>
<dbReference type="InterPro" id="IPR052163">
    <property type="entry name" value="DGC-Regulatory_Protein"/>
</dbReference>
<dbReference type="SMART" id="SM00267">
    <property type="entry name" value="GGDEF"/>
    <property type="match status" value="1"/>
</dbReference>
<feature type="transmembrane region" description="Helical" evidence="1">
    <location>
        <begin position="246"/>
        <end position="267"/>
    </location>
</feature>
<dbReference type="GO" id="GO:0052621">
    <property type="term" value="F:diguanylate cyclase activity"/>
    <property type="evidence" value="ECO:0007669"/>
    <property type="project" value="UniProtKB-EC"/>
</dbReference>
<protein>
    <submittedName>
        <fullName evidence="3">Diguanylate cyclase</fullName>
        <ecNumber evidence="3">2.7.7.65</ecNumber>
    </submittedName>
</protein>
<reference evidence="4" key="1">
    <citation type="journal article" date="2019" name="Int. J. Syst. Evol. Microbiol.">
        <title>The Global Catalogue of Microorganisms (GCM) 10K type strain sequencing project: providing services to taxonomists for standard genome sequencing and annotation.</title>
        <authorList>
            <consortium name="The Broad Institute Genomics Platform"/>
            <consortium name="The Broad Institute Genome Sequencing Center for Infectious Disease"/>
            <person name="Wu L."/>
            <person name="Ma J."/>
        </authorList>
    </citation>
    <scope>NUCLEOTIDE SEQUENCE [LARGE SCALE GENOMIC DNA]</scope>
    <source>
        <strain evidence="4">JCM 11650</strain>
    </source>
</reference>
<dbReference type="CDD" id="cd01949">
    <property type="entry name" value="GGDEF"/>
    <property type="match status" value="1"/>
</dbReference>
<dbReference type="Pfam" id="PF00990">
    <property type="entry name" value="GGDEF"/>
    <property type="match status" value="1"/>
</dbReference>
<keyword evidence="3" id="KW-0808">Transferase</keyword>
<comment type="caution">
    <text evidence="3">The sequence shown here is derived from an EMBL/GenBank/DDBJ whole genome shotgun (WGS) entry which is preliminary data.</text>
</comment>
<dbReference type="Proteomes" id="UP001595967">
    <property type="component" value="Unassembled WGS sequence"/>
</dbReference>
<dbReference type="PANTHER" id="PTHR46663:SF4">
    <property type="entry name" value="DIGUANYLATE CYCLASE DGCT-RELATED"/>
    <property type="match status" value="1"/>
</dbReference>